<name>W6UGS4_ECHGR</name>
<keyword evidence="2" id="KW-1185">Reference proteome</keyword>
<reference evidence="1 2" key="1">
    <citation type="journal article" date="2013" name="Nat. Genet.">
        <title>The genome of the hydatid tapeworm Echinococcus granulosus.</title>
        <authorList>
            <person name="Zheng H."/>
            <person name="Zhang W."/>
            <person name="Zhang L."/>
            <person name="Zhang Z."/>
            <person name="Li J."/>
            <person name="Lu G."/>
            <person name="Zhu Y."/>
            <person name="Wang Y."/>
            <person name="Huang Y."/>
            <person name="Liu J."/>
            <person name="Kang H."/>
            <person name="Chen J."/>
            <person name="Wang L."/>
            <person name="Chen A."/>
            <person name="Yu S."/>
            <person name="Gao Z."/>
            <person name="Jin L."/>
            <person name="Gu W."/>
            <person name="Wang Z."/>
            <person name="Zhao L."/>
            <person name="Shi B."/>
            <person name="Wen H."/>
            <person name="Lin R."/>
            <person name="Jones M.K."/>
            <person name="Brejova B."/>
            <person name="Vinar T."/>
            <person name="Zhao G."/>
            <person name="McManus D.P."/>
            <person name="Chen Z."/>
            <person name="Zhou Y."/>
            <person name="Wang S."/>
        </authorList>
    </citation>
    <scope>NUCLEOTIDE SEQUENCE [LARGE SCALE GENOMIC DNA]</scope>
</reference>
<dbReference type="CTD" id="36343568"/>
<dbReference type="KEGG" id="egl:EGR_07853"/>
<dbReference type="RefSeq" id="XP_024348513.1">
    <property type="nucleotide sequence ID" value="XM_024497102.1"/>
</dbReference>
<gene>
    <name evidence="1" type="ORF">EGR_07853</name>
</gene>
<organism evidence="1 2">
    <name type="scientific">Echinococcus granulosus</name>
    <name type="common">Hydatid tapeworm</name>
    <dbReference type="NCBI Taxonomy" id="6210"/>
    <lineage>
        <taxon>Eukaryota</taxon>
        <taxon>Metazoa</taxon>
        <taxon>Spiralia</taxon>
        <taxon>Lophotrochozoa</taxon>
        <taxon>Platyhelminthes</taxon>
        <taxon>Cestoda</taxon>
        <taxon>Eucestoda</taxon>
        <taxon>Cyclophyllidea</taxon>
        <taxon>Taeniidae</taxon>
        <taxon>Echinococcus</taxon>
        <taxon>Echinococcus granulosus group</taxon>
    </lineage>
</organism>
<dbReference type="EMBL" id="APAU02000088">
    <property type="protein sequence ID" value="EUB57317.1"/>
    <property type="molecule type" value="Genomic_DNA"/>
</dbReference>
<dbReference type="AlphaFoldDB" id="W6UGS4"/>
<proteinExistence type="predicted"/>
<evidence type="ECO:0000313" key="2">
    <source>
        <dbReference type="Proteomes" id="UP000019149"/>
    </source>
</evidence>
<comment type="caution">
    <text evidence="1">The sequence shown here is derived from an EMBL/GenBank/DDBJ whole genome shotgun (WGS) entry which is preliminary data.</text>
</comment>
<protein>
    <submittedName>
        <fullName evidence="1">Uncharacterized protein</fullName>
    </submittedName>
</protein>
<evidence type="ECO:0000313" key="1">
    <source>
        <dbReference type="EMBL" id="EUB57317.1"/>
    </source>
</evidence>
<accession>W6UGS4</accession>
<dbReference type="GeneID" id="36343568"/>
<sequence>MFSRLLLEQLVLGRVAVNPSMIPIVTFLKTFTQFPNFVQTTFNDTIKSIKVSTQMIIIYINIYPIIQSRCTAVGFAFGLLKYISYNPMIISDTPEPMLNS</sequence>
<dbReference type="Proteomes" id="UP000019149">
    <property type="component" value="Unassembled WGS sequence"/>
</dbReference>